<evidence type="ECO:0000313" key="2">
    <source>
        <dbReference type="Proteomes" id="UP000594638"/>
    </source>
</evidence>
<feature type="non-terminal residue" evidence="1">
    <location>
        <position position="1"/>
    </location>
</feature>
<reference evidence="1 2" key="1">
    <citation type="submission" date="2019-12" db="EMBL/GenBank/DDBJ databases">
        <authorList>
            <person name="Alioto T."/>
            <person name="Alioto T."/>
            <person name="Gomez Garrido J."/>
        </authorList>
    </citation>
    <scope>NUCLEOTIDE SEQUENCE [LARGE SCALE GENOMIC DNA]</scope>
</reference>
<dbReference type="Gramene" id="OE9A033119T1">
    <property type="protein sequence ID" value="OE9A033119C1"/>
    <property type="gene ID" value="OE9A033119"/>
</dbReference>
<sequence length="85" mass="9503">FEHPTIDNERAGFAEPSTFESATFDESSTFEGATGVEDLGNTQFEHLRVDKQGTTFDEPPIFDCDTGETMLKMLGFLIHLLNLML</sequence>
<dbReference type="EMBL" id="CACTIH010007383">
    <property type="protein sequence ID" value="CAA3011883.1"/>
    <property type="molecule type" value="Genomic_DNA"/>
</dbReference>
<dbReference type="AlphaFoldDB" id="A0A8S0U3K7"/>
<evidence type="ECO:0000313" key="1">
    <source>
        <dbReference type="EMBL" id="CAA3011883.1"/>
    </source>
</evidence>
<name>A0A8S0U3K7_OLEEU</name>
<organism evidence="1 2">
    <name type="scientific">Olea europaea subsp. europaea</name>
    <dbReference type="NCBI Taxonomy" id="158383"/>
    <lineage>
        <taxon>Eukaryota</taxon>
        <taxon>Viridiplantae</taxon>
        <taxon>Streptophyta</taxon>
        <taxon>Embryophyta</taxon>
        <taxon>Tracheophyta</taxon>
        <taxon>Spermatophyta</taxon>
        <taxon>Magnoliopsida</taxon>
        <taxon>eudicotyledons</taxon>
        <taxon>Gunneridae</taxon>
        <taxon>Pentapetalae</taxon>
        <taxon>asterids</taxon>
        <taxon>lamiids</taxon>
        <taxon>Lamiales</taxon>
        <taxon>Oleaceae</taxon>
        <taxon>Oleeae</taxon>
        <taxon>Olea</taxon>
    </lineage>
</organism>
<proteinExistence type="predicted"/>
<dbReference type="Proteomes" id="UP000594638">
    <property type="component" value="Unassembled WGS sequence"/>
</dbReference>
<gene>
    <name evidence="1" type="ORF">OLEA9_A033119</name>
</gene>
<accession>A0A8S0U3K7</accession>
<keyword evidence="2" id="KW-1185">Reference proteome</keyword>
<comment type="caution">
    <text evidence="1">The sequence shown here is derived from an EMBL/GenBank/DDBJ whole genome shotgun (WGS) entry which is preliminary data.</text>
</comment>
<protein>
    <submittedName>
        <fullName evidence="1">Uncharacterized protein</fullName>
    </submittedName>
</protein>